<evidence type="ECO:0000313" key="2">
    <source>
        <dbReference type="EMBL" id="SVC08006.1"/>
    </source>
</evidence>
<name>A0A382J7W4_9ZZZZ</name>
<sequence length="349" mass="35302">IARIPTDGPLDPLHVDGGGGVEDYPAGGDGYENHDGGKGNIGIKQGAGGNISFSLNEAGKVLVTEDGTEFELSTTEWHEFWVTIQKSDSGHTVSVYLDGSTEATVLTVTAGGGSDFGGSYLAMGVGSTGRSGALDVAAFDFSPGVIAPGVGEPAPASVASSTESVEGPTIVDFGDLSGDASYEFYFKAIKAGASTAIAGNNAFAIKLDQWNELGVFGTTAFGVADNVFAPAEGKSVASVFDRDVHVVVVNDTAAEETRLYVDGDHVGVLAGNFELAGEGKVMGARTTANTDPMGEGSVMHKWATYNSALTDAQIAGLAAAAGGDTPSISVVNNGDGTVTVTFEGTLQAA</sequence>
<dbReference type="InterPro" id="IPR013320">
    <property type="entry name" value="ConA-like_dom_sf"/>
</dbReference>
<feature type="region of interest" description="Disordered" evidence="1">
    <location>
        <begin position="1"/>
        <end position="38"/>
    </location>
</feature>
<dbReference type="AlphaFoldDB" id="A0A382J7W4"/>
<reference evidence="2" key="1">
    <citation type="submission" date="2018-05" db="EMBL/GenBank/DDBJ databases">
        <authorList>
            <person name="Lanie J.A."/>
            <person name="Ng W.-L."/>
            <person name="Kazmierczak K.M."/>
            <person name="Andrzejewski T.M."/>
            <person name="Davidsen T.M."/>
            <person name="Wayne K.J."/>
            <person name="Tettelin H."/>
            <person name="Glass J.I."/>
            <person name="Rusch D."/>
            <person name="Podicherti R."/>
            <person name="Tsui H.-C.T."/>
            <person name="Winkler M.E."/>
        </authorList>
    </citation>
    <scope>NUCLEOTIDE SEQUENCE</scope>
</reference>
<feature type="non-terminal residue" evidence="2">
    <location>
        <position position="349"/>
    </location>
</feature>
<gene>
    <name evidence="2" type="ORF">METZ01_LOCUS260860</name>
</gene>
<proteinExistence type="predicted"/>
<organism evidence="2">
    <name type="scientific">marine metagenome</name>
    <dbReference type="NCBI Taxonomy" id="408172"/>
    <lineage>
        <taxon>unclassified sequences</taxon>
        <taxon>metagenomes</taxon>
        <taxon>ecological metagenomes</taxon>
    </lineage>
</organism>
<dbReference type="Gene3D" id="2.60.120.200">
    <property type="match status" value="1"/>
</dbReference>
<dbReference type="EMBL" id="UINC01072397">
    <property type="protein sequence ID" value="SVC08006.1"/>
    <property type="molecule type" value="Genomic_DNA"/>
</dbReference>
<protein>
    <submittedName>
        <fullName evidence="2">Uncharacterized protein</fullName>
    </submittedName>
</protein>
<accession>A0A382J7W4</accession>
<dbReference type="Pfam" id="PF13385">
    <property type="entry name" value="Laminin_G_3"/>
    <property type="match status" value="1"/>
</dbReference>
<feature type="non-terminal residue" evidence="2">
    <location>
        <position position="1"/>
    </location>
</feature>
<evidence type="ECO:0000256" key="1">
    <source>
        <dbReference type="SAM" id="MobiDB-lite"/>
    </source>
</evidence>
<dbReference type="SUPFAM" id="SSF49899">
    <property type="entry name" value="Concanavalin A-like lectins/glucanases"/>
    <property type="match status" value="1"/>
</dbReference>